<evidence type="ECO:0000256" key="1">
    <source>
        <dbReference type="SAM" id="MobiDB-lite"/>
    </source>
</evidence>
<accession>A0A1J6ITE7</accession>
<evidence type="ECO:0000313" key="3">
    <source>
        <dbReference type="Proteomes" id="UP000187609"/>
    </source>
</evidence>
<dbReference type="Proteomes" id="UP000187609">
    <property type="component" value="Unassembled WGS sequence"/>
</dbReference>
<protein>
    <submittedName>
        <fullName evidence="2">Uncharacterized protein</fullName>
    </submittedName>
</protein>
<name>A0A1J6ITE7_NICAT</name>
<evidence type="ECO:0000313" key="2">
    <source>
        <dbReference type="EMBL" id="OIS98424.1"/>
    </source>
</evidence>
<dbReference type="AlphaFoldDB" id="A0A1J6ITE7"/>
<proteinExistence type="predicted"/>
<dbReference type="Gramene" id="OIS98424">
    <property type="protein sequence ID" value="OIS98424"/>
    <property type="gene ID" value="A4A49_01293"/>
</dbReference>
<reference evidence="2" key="1">
    <citation type="submission" date="2016-11" db="EMBL/GenBank/DDBJ databases">
        <title>The genome of Nicotiana attenuata.</title>
        <authorList>
            <person name="Xu S."/>
            <person name="Brockmoeller T."/>
            <person name="Gaquerel E."/>
            <person name="Navarro A."/>
            <person name="Kuhl H."/>
            <person name="Gase K."/>
            <person name="Ling Z."/>
            <person name="Zhou W."/>
            <person name="Kreitzer C."/>
            <person name="Stanke M."/>
            <person name="Tang H."/>
            <person name="Lyons E."/>
            <person name="Pandey P."/>
            <person name="Pandey S.P."/>
            <person name="Timmermann B."/>
            <person name="Baldwin I.T."/>
        </authorList>
    </citation>
    <scope>NUCLEOTIDE SEQUENCE [LARGE SCALE GENOMIC DNA]</scope>
    <source>
        <strain evidence="2">UT</strain>
    </source>
</reference>
<sequence length="111" mass="12548">MLKRCVGDMTDPGPDSSLNLEVEDKVPLHDGSIVVTHQNDMEDTSYATLDPHNQQEIKVGLISSEVCFIHISYLLELLSKSVFSKKSKRHLLKKLQSKLECEEKICGDYND</sequence>
<comment type="caution">
    <text evidence="2">The sequence shown here is derived from an EMBL/GenBank/DDBJ whole genome shotgun (WGS) entry which is preliminary data.</text>
</comment>
<keyword evidence="3" id="KW-1185">Reference proteome</keyword>
<dbReference type="EMBL" id="MJEQ01037191">
    <property type="protein sequence ID" value="OIS98424.1"/>
    <property type="molecule type" value="Genomic_DNA"/>
</dbReference>
<feature type="region of interest" description="Disordered" evidence="1">
    <location>
        <begin position="1"/>
        <end position="20"/>
    </location>
</feature>
<gene>
    <name evidence="2" type="ORF">A4A49_01293</name>
</gene>
<organism evidence="2 3">
    <name type="scientific">Nicotiana attenuata</name>
    <name type="common">Coyote tobacco</name>
    <dbReference type="NCBI Taxonomy" id="49451"/>
    <lineage>
        <taxon>Eukaryota</taxon>
        <taxon>Viridiplantae</taxon>
        <taxon>Streptophyta</taxon>
        <taxon>Embryophyta</taxon>
        <taxon>Tracheophyta</taxon>
        <taxon>Spermatophyta</taxon>
        <taxon>Magnoliopsida</taxon>
        <taxon>eudicotyledons</taxon>
        <taxon>Gunneridae</taxon>
        <taxon>Pentapetalae</taxon>
        <taxon>asterids</taxon>
        <taxon>lamiids</taxon>
        <taxon>Solanales</taxon>
        <taxon>Solanaceae</taxon>
        <taxon>Nicotianoideae</taxon>
        <taxon>Nicotianeae</taxon>
        <taxon>Nicotiana</taxon>
    </lineage>
</organism>